<proteinExistence type="predicted"/>
<keyword evidence="1" id="KW-0472">Membrane</keyword>
<protein>
    <submittedName>
        <fullName evidence="3">Uncharacterized protein</fullName>
    </submittedName>
</protein>
<keyword evidence="1" id="KW-1133">Transmembrane helix</keyword>
<dbReference type="Proteomes" id="UP000663832">
    <property type="component" value="Unassembled WGS sequence"/>
</dbReference>
<evidence type="ECO:0000313" key="4">
    <source>
        <dbReference type="Proteomes" id="UP000663832"/>
    </source>
</evidence>
<evidence type="ECO:0000256" key="1">
    <source>
        <dbReference type="SAM" id="Phobius"/>
    </source>
</evidence>
<reference evidence="3" key="1">
    <citation type="submission" date="2021-02" db="EMBL/GenBank/DDBJ databases">
        <authorList>
            <person name="Nowell W R."/>
        </authorList>
    </citation>
    <scope>NUCLEOTIDE SEQUENCE</scope>
</reference>
<evidence type="ECO:0000313" key="3">
    <source>
        <dbReference type="EMBL" id="CAF1051493.1"/>
    </source>
</evidence>
<dbReference type="Proteomes" id="UP000663877">
    <property type="component" value="Unassembled WGS sequence"/>
</dbReference>
<keyword evidence="1" id="KW-0812">Transmembrane</keyword>
<organism evidence="3 4">
    <name type="scientific">Adineta steineri</name>
    <dbReference type="NCBI Taxonomy" id="433720"/>
    <lineage>
        <taxon>Eukaryota</taxon>
        <taxon>Metazoa</taxon>
        <taxon>Spiralia</taxon>
        <taxon>Gnathifera</taxon>
        <taxon>Rotifera</taxon>
        <taxon>Eurotatoria</taxon>
        <taxon>Bdelloidea</taxon>
        <taxon>Adinetida</taxon>
        <taxon>Adinetidae</taxon>
        <taxon>Adineta</taxon>
    </lineage>
</organism>
<accession>A0A814KIG3</accession>
<dbReference type="OrthoDB" id="9999462at2759"/>
<dbReference type="EMBL" id="CAJNOI010000010">
    <property type="protein sequence ID" value="CAF0785293.1"/>
    <property type="molecule type" value="Genomic_DNA"/>
</dbReference>
<name>A0A814KIG3_9BILA</name>
<sequence length="176" mass="20153">MGNDKQFVEQLPPRFIDPATAATTTPPPTVTKSTKDGIIAFQTPVEPIESRQTLLDEQKISTKTRRSPSSTFLSADKIFALALFVLLIILITYILFHGKITDVKLSRLTNNADLKSNDFRSILEEIDRTLKSIERLLIEQTKKPTINIQLNGQDVREFYSNQTVLNEFLRRYKERL</sequence>
<dbReference type="AlphaFoldDB" id="A0A814KIG3"/>
<dbReference type="EMBL" id="CAJNOM010000102">
    <property type="protein sequence ID" value="CAF1051493.1"/>
    <property type="molecule type" value="Genomic_DNA"/>
</dbReference>
<evidence type="ECO:0000313" key="2">
    <source>
        <dbReference type="EMBL" id="CAF0785293.1"/>
    </source>
</evidence>
<keyword evidence="4" id="KW-1185">Reference proteome</keyword>
<comment type="caution">
    <text evidence="3">The sequence shown here is derived from an EMBL/GenBank/DDBJ whole genome shotgun (WGS) entry which is preliminary data.</text>
</comment>
<feature type="transmembrane region" description="Helical" evidence="1">
    <location>
        <begin position="78"/>
        <end position="96"/>
    </location>
</feature>
<gene>
    <name evidence="2" type="ORF">BJG266_LOCUS4369</name>
    <name evidence="3" type="ORF">QVE165_LOCUS17640</name>
</gene>